<dbReference type="EMBL" id="AMXE01000090">
    <property type="protein sequence ID" value="ENO84901.1"/>
    <property type="molecule type" value="Genomic_DNA"/>
</dbReference>
<dbReference type="Proteomes" id="UP000013232">
    <property type="component" value="Unassembled WGS sequence"/>
</dbReference>
<feature type="domain" description="NIT" evidence="2">
    <location>
        <begin position="55"/>
        <end position="314"/>
    </location>
</feature>
<proteinExistence type="predicted"/>
<sequence>MHGNCLFPPCVAVSAAVWMTIPEDSMKTALAFLLAARRCEMDDLGRLALSCELVQAASGLVHQLQRERGVSNVFLGSEGARFGAQREAQRRASQDAEARVRAWLARPELGGEQAGAAVPGGARLFTRIALALHALDALPGLRGEIAARRCRPDEATARYSEVVGALLALVFEAADVAVDPEVSRRLVALFNLMRGKEFAGQERALGAASFAAGHPVAERTQAILHLIDAQELCFRRFEAFCGDEVLRQWQALQSFMPLAGLERLRRTLLASAPDAALDPAVAEVWFDCCSQRLDQLHEVEVALARGLGDVCARKIAAARAEAQDQAALLDALATAPGAQAPLGMLTGAEVAAGEDDAGAEVLGPQLGRSIVDLLHAQSRRLQAMREELDAARAALDERKLVERAKGLLMSCRGLSEDEAYRLLRQTAMSQGRRLAEVAGATLALADVLGGA</sequence>
<evidence type="ECO:0000256" key="1">
    <source>
        <dbReference type="SAM" id="Coils"/>
    </source>
</evidence>
<dbReference type="SUPFAM" id="SSF52172">
    <property type="entry name" value="CheY-like"/>
    <property type="match status" value="1"/>
</dbReference>
<protein>
    <submittedName>
        <fullName evidence="4">ANTAR domain-containing protein</fullName>
    </submittedName>
</protein>
<reference evidence="4 5" key="1">
    <citation type="submission" date="2012-09" db="EMBL/GenBank/DDBJ databases">
        <title>Draft Genome Sequences of 6 Strains from Genus Thauera.</title>
        <authorList>
            <person name="Liu B."/>
            <person name="Shapleigh J.P."/>
            <person name="Frostegard A.H."/>
        </authorList>
    </citation>
    <scope>NUCLEOTIDE SEQUENCE [LARGE SCALE GENOMIC DNA]</scope>
    <source>
        <strain evidence="5">47Lol / DSM 12138</strain>
    </source>
</reference>
<keyword evidence="5" id="KW-1185">Reference proteome</keyword>
<accession>N6XT50</accession>
<organism evidence="4 5">
    <name type="scientific">Thauera linaloolentis (strain DSM 12138 / JCM 21573 / CCUG 41526 / CIP 105981 / IAM 15112 / NBRC 102519 / 47Lol)</name>
    <dbReference type="NCBI Taxonomy" id="1123367"/>
    <lineage>
        <taxon>Bacteria</taxon>
        <taxon>Pseudomonadati</taxon>
        <taxon>Pseudomonadota</taxon>
        <taxon>Betaproteobacteria</taxon>
        <taxon>Rhodocyclales</taxon>
        <taxon>Zoogloeaceae</taxon>
        <taxon>Thauera</taxon>
    </lineage>
</organism>
<dbReference type="InterPro" id="IPR013587">
    <property type="entry name" value="Nitrate/nitrite_sensing"/>
</dbReference>
<dbReference type="AlphaFoldDB" id="N6XT50"/>
<feature type="coiled-coil region" evidence="1">
    <location>
        <begin position="374"/>
        <end position="401"/>
    </location>
</feature>
<evidence type="ECO:0000313" key="5">
    <source>
        <dbReference type="Proteomes" id="UP000013232"/>
    </source>
</evidence>
<dbReference type="InterPro" id="IPR036388">
    <property type="entry name" value="WH-like_DNA-bd_sf"/>
</dbReference>
<dbReference type="PROSITE" id="PS50906">
    <property type="entry name" value="NIT"/>
    <property type="match status" value="1"/>
</dbReference>
<dbReference type="STRING" id="1123367.GCA_000621305_01904"/>
<dbReference type="SMART" id="SM01012">
    <property type="entry name" value="ANTAR"/>
    <property type="match status" value="1"/>
</dbReference>
<dbReference type="GO" id="GO:0003723">
    <property type="term" value="F:RNA binding"/>
    <property type="evidence" value="ECO:0007669"/>
    <property type="project" value="InterPro"/>
</dbReference>
<keyword evidence="1" id="KW-0175">Coiled coil</keyword>
<dbReference type="InterPro" id="IPR010910">
    <property type="entry name" value="Nitrate/nitrite_sensing_bac"/>
</dbReference>
<dbReference type="PROSITE" id="PS50921">
    <property type="entry name" value="ANTAR"/>
    <property type="match status" value="1"/>
</dbReference>
<name>N6XT50_THAL4</name>
<dbReference type="Pfam" id="PF08376">
    <property type="entry name" value="NIT"/>
    <property type="match status" value="1"/>
</dbReference>
<comment type="caution">
    <text evidence="4">The sequence shown here is derived from an EMBL/GenBank/DDBJ whole genome shotgun (WGS) entry which is preliminary data.</text>
</comment>
<evidence type="ECO:0000259" key="3">
    <source>
        <dbReference type="PROSITE" id="PS50921"/>
    </source>
</evidence>
<dbReference type="Pfam" id="PF03861">
    <property type="entry name" value="ANTAR"/>
    <property type="match status" value="1"/>
</dbReference>
<dbReference type="InterPro" id="IPR011006">
    <property type="entry name" value="CheY-like_superfamily"/>
</dbReference>
<feature type="domain" description="ANTAR" evidence="3">
    <location>
        <begin position="381"/>
        <end position="442"/>
    </location>
</feature>
<dbReference type="Gene3D" id="1.10.10.10">
    <property type="entry name" value="Winged helix-like DNA-binding domain superfamily/Winged helix DNA-binding domain"/>
    <property type="match status" value="1"/>
</dbReference>
<dbReference type="InterPro" id="IPR005561">
    <property type="entry name" value="ANTAR"/>
</dbReference>
<evidence type="ECO:0000313" key="4">
    <source>
        <dbReference type="EMBL" id="ENO84901.1"/>
    </source>
</evidence>
<evidence type="ECO:0000259" key="2">
    <source>
        <dbReference type="PROSITE" id="PS50906"/>
    </source>
</evidence>
<gene>
    <name evidence="4" type="ORF">C666_16410</name>
</gene>
<dbReference type="eggNOG" id="COG3707">
    <property type="taxonomic scope" value="Bacteria"/>
</dbReference>